<dbReference type="InParanoid" id="A0A665W3B1"/>
<feature type="compositionally biased region" description="Basic and acidic residues" evidence="5">
    <location>
        <begin position="521"/>
        <end position="530"/>
    </location>
</feature>
<evidence type="ECO:0000259" key="7">
    <source>
        <dbReference type="PROSITE" id="PS51294"/>
    </source>
</evidence>
<feature type="domain" description="Myb-like" evidence="6">
    <location>
        <begin position="326"/>
        <end position="380"/>
    </location>
</feature>
<dbReference type="Ensembl" id="ENSENLT00000039624.1">
    <property type="protein sequence ID" value="ENSENLP00000038604.1"/>
    <property type="gene ID" value="ENSENLG00000016678.1"/>
</dbReference>
<feature type="domain" description="Myb-like" evidence="6">
    <location>
        <begin position="381"/>
        <end position="432"/>
    </location>
</feature>
<dbReference type="PROSITE" id="PS50090">
    <property type="entry name" value="MYB_LIKE"/>
    <property type="match status" value="4"/>
</dbReference>
<feature type="compositionally biased region" description="Acidic residues" evidence="5">
    <location>
        <begin position="531"/>
        <end position="545"/>
    </location>
</feature>
<dbReference type="InterPro" id="IPR001005">
    <property type="entry name" value="SANT/Myb"/>
</dbReference>
<feature type="domain" description="Myb-like" evidence="6">
    <location>
        <begin position="433"/>
        <end position="484"/>
    </location>
</feature>
<feature type="compositionally biased region" description="Acidic residues" evidence="5">
    <location>
        <begin position="553"/>
        <end position="562"/>
    </location>
</feature>
<dbReference type="Proteomes" id="UP000472264">
    <property type="component" value="Chromosome 9"/>
</dbReference>
<feature type="domain" description="HTH myb-type" evidence="7">
    <location>
        <begin position="437"/>
        <end position="488"/>
    </location>
</feature>
<keyword evidence="1" id="KW-0805">Transcription regulation</keyword>
<dbReference type="GO" id="GO:0042795">
    <property type="term" value="P:snRNA transcription by RNA polymerase II"/>
    <property type="evidence" value="ECO:0007669"/>
    <property type="project" value="TreeGrafter"/>
</dbReference>
<evidence type="ECO:0000256" key="5">
    <source>
        <dbReference type="SAM" id="MobiDB-lite"/>
    </source>
</evidence>
<keyword evidence="4" id="KW-0539">Nucleus</keyword>
<organism evidence="8 9">
    <name type="scientific">Echeneis naucrates</name>
    <name type="common">Live sharksucker</name>
    <dbReference type="NCBI Taxonomy" id="173247"/>
    <lineage>
        <taxon>Eukaryota</taxon>
        <taxon>Metazoa</taxon>
        <taxon>Chordata</taxon>
        <taxon>Craniata</taxon>
        <taxon>Vertebrata</taxon>
        <taxon>Euteleostomi</taxon>
        <taxon>Actinopterygii</taxon>
        <taxon>Neopterygii</taxon>
        <taxon>Teleostei</taxon>
        <taxon>Neoteleostei</taxon>
        <taxon>Acanthomorphata</taxon>
        <taxon>Carangaria</taxon>
        <taxon>Carangiformes</taxon>
        <taxon>Echeneidae</taxon>
        <taxon>Echeneis</taxon>
    </lineage>
</organism>
<dbReference type="GO" id="GO:0042796">
    <property type="term" value="P:snRNA transcription by RNA polymerase III"/>
    <property type="evidence" value="ECO:0007669"/>
    <property type="project" value="TreeGrafter"/>
</dbReference>
<dbReference type="AlphaFoldDB" id="A0A665W3B1"/>
<feature type="domain" description="HTH myb-type" evidence="7">
    <location>
        <begin position="273"/>
        <end position="329"/>
    </location>
</feature>
<evidence type="ECO:0000313" key="8">
    <source>
        <dbReference type="Ensembl" id="ENSENLP00000038604.1"/>
    </source>
</evidence>
<evidence type="ECO:0008006" key="10">
    <source>
        <dbReference type="Google" id="ProtNLM"/>
    </source>
</evidence>
<evidence type="ECO:0000256" key="4">
    <source>
        <dbReference type="ARBA" id="ARBA00023242"/>
    </source>
</evidence>
<evidence type="ECO:0000259" key="6">
    <source>
        <dbReference type="PROSITE" id="PS50090"/>
    </source>
</evidence>
<dbReference type="GO" id="GO:0019185">
    <property type="term" value="C:snRNA-activating protein complex"/>
    <property type="evidence" value="ECO:0007669"/>
    <property type="project" value="TreeGrafter"/>
</dbReference>
<proteinExistence type="predicted"/>
<feature type="domain" description="Myb-like" evidence="6">
    <location>
        <begin position="273"/>
        <end position="325"/>
    </location>
</feature>
<dbReference type="GO" id="GO:0001006">
    <property type="term" value="F:RNA polymerase III type 3 promoter sequence-specific DNA binding"/>
    <property type="evidence" value="ECO:0007669"/>
    <property type="project" value="TreeGrafter"/>
</dbReference>
<dbReference type="PANTHER" id="PTHR46621:SF1">
    <property type="entry name" value="SNRNA-ACTIVATING PROTEIN COMPLEX SUBUNIT 4"/>
    <property type="match status" value="1"/>
</dbReference>
<keyword evidence="9" id="KW-1185">Reference proteome</keyword>
<dbReference type="InterPro" id="IPR017930">
    <property type="entry name" value="Myb_dom"/>
</dbReference>
<dbReference type="Pfam" id="PF00249">
    <property type="entry name" value="Myb_DNA-binding"/>
    <property type="match status" value="3"/>
</dbReference>
<sequence length="1049" mass="119374">MCVQSAGGLLAQREKIQQEIQNLESMLGPQSPVCETGTCLKLCWSVTLTSVVQCVCVCVCVCVQSELGLSVSVDSCLQVNLVYQQVVQETLDQLETLLAHNQRQQRELVEQPAPSSYQQPITMYLGHFLKPYFKDKLTGLGPPANQETKEKASRMTGCLDNNKLKLKRWESWQKTLLVHSVSRDSLRRLIQPKLSRVDYLSQKLSSAGETHRQQLREQIDGLERDIDQLRGKKEEELIGDRYEEHDWARISNIDFEGTKDAEDIRSFWQNFLHPSIKKSGWSQEEMQRLGEISRRHGQRHWDIIAQELGTGRTAFMCIQTFQRFVSDSLRHSSWTSAEDVLLRELVDKMRIGNFIPYTQISYFMEGRDPAQLVYRWNQVLDPSLKKGLWTKEEDQLLLRAVSRHGEKNWWRIRLEVPGRTDTACRDRYHDCLKAGTKRGPFDQQEEELLLQLVQKHGVGRWAKIAAEIPHRYDAQCLRAWRKLSRLRPPRVFDSDVHLCPQKHNELKKAKEGRKTKRRLERVKEESSKEESSEEEMVVEYMDSDEEEKKNVEEKEEEEEEEQFKEFTIPPMQEWIPADGAKPCSFLSYSLVALPPSAGGPGKKPVRSTVVGRFGCSVIIGPSPRVLAQEERHGSSTMMMVTADQLQAFLSYQVRRFRHKGKDQTGTRPPPNGLMNSELDCKLQAAVAPWIGNLLIPAKTRLMAADTLREKGEMTQLPSTSVFFLLLQAMNVDSAGCKEIIEQRRCSALSLTPPTDTCLTNRRNLKTKAAKLQLDKHQELVLNQLCLLQDKRRNPQPSATPPLQLVSTGQQTSAKRHIARSVPVKIQPRPPLIPPMSKACPPTLVLQPVPNPRPLSSPIPSCLTQPPPELLLPYEAAIQGYPLRREALQFDSSLMFQEPQSMVCDWLSGQNGVSIPGLGVALPYLPPFVSNLSTLRVLLRAKKSLIRSSVQLLTPSVTEAPQEEKEEELVAAVRQMVAERFSGNPAYQLLKARFLSCFTVPALLATIQPITKKTTKLPHPQEEEREEDEEEAELKKIKEQGRKRRAEVSS</sequence>
<dbReference type="InterPro" id="IPR051575">
    <property type="entry name" value="Myb-like_DNA-bd"/>
</dbReference>
<evidence type="ECO:0000256" key="1">
    <source>
        <dbReference type="ARBA" id="ARBA00023015"/>
    </source>
</evidence>
<feature type="region of interest" description="Disordered" evidence="5">
    <location>
        <begin position="791"/>
        <end position="817"/>
    </location>
</feature>
<dbReference type="PROSITE" id="PS51294">
    <property type="entry name" value="HTH_MYB"/>
    <property type="match status" value="3"/>
</dbReference>
<name>A0A665W3B1_ECHNA</name>
<evidence type="ECO:0000256" key="2">
    <source>
        <dbReference type="ARBA" id="ARBA00023125"/>
    </source>
</evidence>
<gene>
    <name evidence="8" type="primary">snapc4</name>
</gene>
<dbReference type="CDD" id="cd00167">
    <property type="entry name" value="SANT"/>
    <property type="match status" value="4"/>
</dbReference>
<dbReference type="Gene3D" id="1.10.10.60">
    <property type="entry name" value="Homeodomain-like"/>
    <property type="match status" value="4"/>
</dbReference>
<feature type="region of interest" description="Disordered" evidence="5">
    <location>
        <begin position="1010"/>
        <end position="1049"/>
    </location>
</feature>
<feature type="compositionally biased region" description="Basic residues" evidence="5">
    <location>
        <begin position="1040"/>
        <end position="1049"/>
    </location>
</feature>
<dbReference type="GO" id="GO:0000978">
    <property type="term" value="F:RNA polymerase II cis-regulatory region sequence-specific DNA binding"/>
    <property type="evidence" value="ECO:0007669"/>
    <property type="project" value="TreeGrafter"/>
</dbReference>
<dbReference type="SUPFAM" id="SSF46689">
    <property type="entry name" value="Homeodomain-like"/>
    <property type="match status" value="3"/>
</dbReference>
<evidence type="ECO:0000256" key="3">
    <source>
        <dbReference type="ARBA" id="ARBA00023163"/>
    </source>
</evidence>
<dbReference type="InterPro" id="IPR009057">
    <property type="entry name" value="Homeodomain-like_sf"/>
</dbReference>
<evidence type="ECO:0000313" key="9">
    <source>
        <dbReference type="Proteomes" id="UP000472264"/>
    </source>
</evidence>
<reference evidence="8" key="1">
    <citation type="submission" date="2021-04" db="EMBL/GenBank/DDBJ databases">
        <authorList>
            <consortium name="Wellcome Sanger Institute Data Sharing"/>
        </authorList>
    </citation>
    <scope>NUCLEOTIDE SEQUENCE [LARGE SCALE GENOMIC DNA]</scope>
</reference>
<feature type="compositionally biased region" description="Acidic residues" evidence="5">
    <location>
        <begin position="1022"/>
        <end position="1031"/>
    </location>
</feature>
<keyword evidence="3" id="KW-0804">Transcription</keyword>
<accession>A0A665W3B1</accession>
<dbReference type="SMART" id="SM00717">
    <property type="entry name" value="SANT"/>
    <property type="match status" value="5"/>
</dbReference>
<protein>
    <recommendedName>
        <fullName evidence="10">Small nuclear RNA activating complex, polypeptide 4</fullName>
    </recommendedName>
</protein>
<reference evidence="8" key="2">
    <citation type="submission" date="2025-08" db="UniProtKB">
        <authorList>
            <consortium name="Ensembl"/>
        </authorList>
    </citation>
    <scope>IDENTIFICATION</scope>
</reference>
<keyword evidence="2" id="KW-0238">DNA-binding</keyword>
<reference evidence="8" key="3">
    <citation type="submission" date="2025-09" db="UniProtKB">
        <authorList>
            <consortium name="Ensembl"/>
        </authorList>
    </citation>
    <scope>IDENTIFICATION</scope>
</reference>
<feature type="region of interest" description="Disordered" evidence="5">
    <location>
        <begin position="507"/>
        <end position="564"/>
    </location>
</feature>
<dbReference type="OMA" id="MSPNMRP"/>
<feature type="domain" description="HTH myb-type" evidence="7">
    <location>
        <begin position="381"/>
        <end position="436"/>
    </location>
</feature>
<feature type="compositionally biased region" description="Basic residues" evidence="5">
    <location>
        <begin position="510"/>
        <end position="520"/>
    </location>
</feature>
<dbReference type="PANTHER" id="PTHR46621">
    <property type="entry name" value="SNRNA-ACTIVATING PROTEIN COMPLEX SUBUNIT 4"/>
    <property type="match status" value="1"/>
</dbReference>